<dbReference type="InterPro" id="IPR006680">
    <property type="entry name" value="Amidohydro-rel"/>
</dbReference>
<dbReference type="SUPFAM" id="SSF51556">
    <property type="entry name" value="Metallo-dependent hydrolases"/>
    <property type="match status" value="1"/>
</dbReference>
<keyword evidence="5" id="KW-1185">Reference proteome</keyword>
<dbReference type="Gene3D" id="3.20.20.140">
    <property type="entry name" value="Metal-dependent hydrolases"/>
    <property type="match status" value="1"/>
</dbReference>
<name>A0ABP5V9B7_9ACTN</name>
<feature type="domain" description="Amidohydrolase-related" evidence="3">
    <location>
        <begin position="52"/>
        <end position="433"/>
    </location>
</feature>
<sequence length="466" mass="50510">MQVDTLVTGGRIVSPSGIVDAAIAIADGRVVAIGDERALPEAAERIDCDGKYVMPGIVDPHVHLGGGRPLAEIFASETASAARGGVTTVLQYRRSGTSFLDTFPPELELARTRMLVDTQFHFIISTMEQVYEIPRYAEQFGVTSFKFYMGGYEPGNPIGLVSVNDAVLYAAMERIRELGPHAWCMVHCEDDSLVCHLTAQVKARGGNDLAAYTETRPDFVEEQDLLRAIWLADLQECPLYVPHTTVGMAVDAAAESRRKGRTVVLETCPHYLALTADDPRLSAHGSGVGKVAPALRNAQHQAELWRGLREGWIATIGSDHVPIAKSGKGFWEEAPGFAGLATMLPVVLTEGVLKGRITLEKVAETMAYNPARLFGLYPRKGTLQVGSDADLVVVDMDHEATVGPEVTQSEFPSAFEGVPLRGWPTLTMRRGEVIFRDGKVLAEPGSGQVITKPEPDLAKGRNWHAA</sequence>
<feature type="region of interest" description="Disordered" evidence="2">
    <location>
        <begin position="445"/>
        <end position="466"/>
    </location>
</feature>
<evidence type="ECO:0000256" key="2">
    <source>
        <dbReference type="SAM" id="MobiDB-lite"/>
    </source>
</evidence>
<dbReference type="SUPFAM" id="SSF51338">
    <property type="entry name" value="Composite domain of metallo-dependent hydrolases"/>
    <property type="match status" value="1"/>
</dbReference>
<dbReference type="EMBL" id="BAAARV010000147">
    <property type="protein sequence ID" value="GAA2397078.1"/>
    <property type="molecule type" value="Genomic_DNA"/>
</dbReference>
<accession>A0ABP5V9B7</accession>
<gene>
    <name evidence="4" type="ORF">GCM10010170_113470</name>
</gene>
<dbReference type="Pfam" id="PF01979">
    <property type="entry name" value="Amidohydro_1"/>
    <property type="match status" value="1"/>
</dbReference>
<dbReference type="Gene3D" id="2.30.40.10">
    <property type="entry name" value="Urease, subunit C, domain 1"/>
    <property type="match status" value="1"/>
</dbReference>
<dbReference type="Proteomes" id="UP001501444">
    <property type="component" value="Unassembled WGS sequence"/>
</dbReference>
<dbReference type="PANTHER" id="PTHR11647:SF1">
    <property type="entry name" value="COLLAPSIN RESPONSE MEDIATOR PROTEIN"/>
    <property type="match status" value="1"/>
</dbReference>
<evidence type="ECO:0000259" key="3">
    <source>
        <dbReference type="Pfam" id="PF01979"/>
    </source>
</evidence>
<dbReference type="InterPro" id="IPR011059">
    <property type="entry name" value="Metal-dep_hydrolase_composite"/>
</dbReference>
<evidence type="ECO:0000313" key="5">
    <source>
        <dbReference type="Proteomes" id="UP001501444"/>
    </source>
</evidence>
<dbReference type="PANTHER" id="PTHR11647">
    <property type="entry name" value="HYDRANTOINASE/DIHYDROPYRIMIDINASE FAMILY MEMBER"/>
    <property type="match status" value="1"/>
</dbReference>
<comment type="caution">
    <text evidence="4">The sequence shown here is derived from an EMBL/GenBank/DDBJ whole genome shotgun (WGS) entry which is preliminary data.</text>
</comment>
<dbReference type="InterPro" id="IPR050378">
    <property type="entry name" value="Metallo-dep_Hydrolases_sf"/>
</dbReference>
<dbReference type="RefSeq" id="WP_344621136.1">
    <property type="nucleotide sequence ID" value="NZ_BAAARV010000147.1"/>
</dbReference>
<comment type="cofactor">
    <cofactor evidence="1">
        <name>Zn(2+)</name>
        <dbReference type="ChEBI" id="CHEBI:29105"/>
    </cofactor>
</comment>
<protein>
    <submittedName>
        <fullName evidence="4">Amidohydrolase family protein</fullName>
    </submittedName>
</protein>
<evidence type="ECO:0000256" key="1">
    <source>
        <dbReference type="ARBA" id="ARBA00001947"/>
    </source>
</evidence>
<proteinExistence type="predicted"/>
<dbReference type="InterPro" id="IPR032466">
    <property type="entry name" value="Metal_Hydrolase"/>
</dbReference>
<evidence type="ECO:0000313" key="4">
    <source>
        <dbReference type="EMBL" id="GAA2397078.1"/>
    </source>
</evidence>
<reference evidence="5" key="1">
    <citation type="journal article" date="2019" name="Int. J. Syst. Evol. Microbiol.">
        <title>The Global Catalogue of Microorganisms (GCM) 10K type strain sequencing project: providing services to taxonomists for standard genome sequencing and annotation.</title>
        <authorList>
            <consortium name="The Broad Institute Genomics Platform"/>
            <consortium name="The Broad Institute Genome Sequencing Center for Infectious Disease"/>
            <person name="Wu L."/>
            <person name="Ma J."/>
        </authorList>
    </citation>
    <scope>NUCLEOTIDE SEQUENCE [LARGE SCALE GENOMIC DNA]</scope>
    <source>
        <strain evidence="5">JCM 3272</strain>
    </source>
</reference>
<organism evidence="4 5">
    <name type="scientific">Dactylosporangium salmoneum</name>
    <dbReference type="NCBI Taxonomy" id="53361"/>
    <lineage>
        <taxon>Bacteria</taxon>
        <taxon>Bacillati</taxon>
        <taxon>Actinomycetota</taxon>
        <taxon>Actinomycetes</taxon>
        <taxon>Micromonosporales</taxon>
        <taxon>Micromonosporaceae</taxon>
        <taxon>Dactylosporangium</taxon>
    </lineage>
</organism>